<reference evidence="4" key="1">
    <citation type="submission" date="2016-08" db="EMBL/GenBank/DDBJ databases">
        <title>Complete genome sequence of the organohalide-respiring Epsilonproteobacterium Sulfurospirillum halorespirans.</title>
        <authorList>
            <person name="Goris T."/>
            <person name="Zimmermann J."/>
            <person name="Schenz B."/>
            <person name="Lemos M."/>
            <person name="Hackermueller J."/>
            <person name="Diekert G."/>
        </authorList>
    </citation>
    <scope>NUCLEOTIDE SEQUENCE [LARGE SCALE GENOMIC DNA]</scope>
    <source>
        <strain>DSM 13726</strain>
        <strain evidence="4">PCE-M2</strain>
    </source>
</reference>
<evidence type="ECO:0000313" key="3">
    <source>
        <dbReference type="EMBL" id="AOO65938.1"/>
    </source>
</evidence>
<accession>A0A1D7TLQ8</accession>
<dbReference type="Gene3D" id="2.60.120.10">
    <property type="entry name" value="Jelly Rolls"/>
    <property type="match status" value="1"/>
</dbReference>
<dbReference type="KEGG" id="shal:SHALO_2176"/>
<dbReference type="RefSeq" id="WP_069478556.1">
    <property type="nucleotide sequence ID" value="NZ_CP017111.1"/>
</dbReference>
<dbReference type="PATRIC" id="fig|1193502.14.peg.2204"/>
<keyword evidence="4" id="KW-1185">Reference proteome</keyword>
<feature type="domain" description="Cupin type-2" evidence="2">
    <location>
        <begin position="53"/>
        <end position="121"/>
    </location>
</feature>
<name>A0A1D7TLQ8_9BACT</name>
<proteinExistence type="predicted"/>
<dbReference type="InterPro" id="IPR011051">
    <property type="entry name" value="RmlC_Cupin_sf"/>
</dbReference>
<dbReference type="STRING" id="1193502.SHALO_2176"/>
<feature type="signal peptide" evidence="1">
    <location>
        <begin position="1"/>
        <end position="17"/>
    </location>
</feature>
<dbReference type="Proteomes" id="UP000094609">
    <property type="component" value="Chromosome"/>
</dbReference>
<evidence type="ECO:0000313" key="4">
    <source>
        <dbReference type="Proteomes" id="UP000094609"/>
    </source>
</evidence>
<keyword evidence="1" id="KW-0732">Signal</keyword>
<sequence length="133" mass="14605">MKKLLCFFLLLSSAIFAAGNVESVTLAKSDKSWDGSVMPAYPKEAPEISVLKITIPAHTELTLHKHPIINAGYMVKGSLKVVTDENKTLQLKAGDALIEVVNRWHYGVNEGDEPVEIVVFYAGTKESAYSIKK</sequence>
<dbReference type="InterPro" id="IPR047142">
    <property type="entry name" value="OryJ/VirC-like"/>
</dbReference>
<dbReference type="EMBL" id="CP017111">
    <property type="protein sequence ID" value="AOO65938.1"/>
    <property type="molecule type" value="Genomic_DNA"/>
</dbReference>
<dbReference type="CDD" id="cd02236">
    <property type="entry name" value="cupin_CV2614-like"/>
    <property type="match status" value="1"/>
</dbReference>
<dbReference type="AlphaFoldDB" id="A0A1D7TLQ8"/>
<gene>
    <name evidence="3" type="ORF">SHALO_2176</name>
</gene>
<dbReference type="PANTHER" id="PTHR36156:SF2">
    <property type="entry name" value="CUPIN TYPE-2 DOMAIN-CONTAINING PROTEIN"/>
    <property type="match status" value="1"/>
</dbReference>
<evidence type="ECO:0000259" key="2">
    <source>
        <dbReference type="Pfam" id="PF07883"/>
    </source>
</evidence>
<evidence type="ECO:0000256" key="1">
    <source>
        <dbReference type="SAM" id="SignalP"/>
    </source>
</evidence>
<organism evidence="3 4">
    <name type="scientific">Sulfurospirillum halorespirans DSM 13726</name>
    <dbReference type="NCBI Taxonomy" id="1193502"/>
    <lineage>
        <taxon>Bacteria</taxon>
        <taxon>Pseudomonadati</taxon>
        <taxon>Campylobacterota</taxon>
        <taxon>Epsilonproteobacteria</taxon>
        <taxon>Campylobacterales</taxon>
        <taxon>Sulfurospirillaceae</taxon>
        <taxon>Sulfurospirillum</taxon>
    </lineage>
</organism>
<dbReference type="PANTHER" id="PTHR36156">
    <property type="entry name" value="SLR2101 PROTEIN"/>
    <property type="match status" value="1"/>
</dbReference>
<dbReference type="Pfam" id="PF07883">
    <property type="entry name" value="Cupin_2"/>
    <property type="match status" value="1"/>
</dbReference>
<protein>
    <recommendedName>
        <fullName evidence="2">Cupin type-2 domain-containing protein</fullName>
    </recommendedName>
</protein>
<dbReference type="InterPro" id="IPR014710">
    <property type="entry name" value="RmlC-like_jellyroll"/>
</dbReference>
<dbReference type="SUPFAM" id="SSF51182">
    <property type="entry name" value="RmlC-like cupins"/>
    <property type="match status" value="1"/>
</dbReference>
<feature type="chain" id="PRO_5009099505" description="Cupin type-2 domain-containing protein" evidence="1">
    <location>
        <begin position="18"/>
        <end position="133"/>
    </location>
</feature>
<dbReference type="InterPro" id="IPR013096">
    <property type="entry name" value="Cupin_2"/>
</dbReference>